<keyword evidence="2" id="KW-1185">Reference proteome</keyword>
<dbReference type="PANTHER" id="PTHR17985:SF8">
    <property type="entry name" value="TRANSPORT AND GOLGI ORGANIZATION PROTEIN 2 HOMOLOG"/>
    <property type="match status" value="1"/>
</dbReference>
<dbReference type="Pfam" id="PF05742">
    <property type="entry name" value="TANGO2"/>
    <property type="match status" value="1"/>
</dbReference>
<dbReference type="GeneID" id="92206027"/>
<dbReference type="PANTHER" id="PTHR17985">
    <property type="entry name" value="SER/THR-RICH PROTEIN T10 IN DGCR REGION"/>
    <property type="match status" value="1"/>
</dbReference>
<dbReference type="EMBL" id="OZ022405">
    <property type="protein sequence ID" value="CAK9436273.1"/>
    <property type="molecule type" value="Genomic_DNA"/>
</dbReference>
<dbReference type="RefSeq" id="XP_066827769.1">
    <property type="nucleotide sequence ID" value="XM_066976795.1"/>
</dbReference>
<dbReference type="InterPro" id="IPR008551">
    <property type="entry name" value="TANGO2"/>
</dbReference>
<sequence length="330" mass="36650">MCITITSTKHPNYPLMLLSNRDEFYKRPTEPAHFRPLSDSEKILSPLDLARPEHGTWIGVTTSGKIALLVNYRDVDTEQSMKETSRGVLPLDYLCSTQTDEEWTSSHISDMAIGIGNGNGNGHIDFSKIGGFTLLYGNLKLNSSTGKIDNLNILSNRGHCGKVFSPASAGDTLSVADAIECKETFGLSNSLYNEPWKKVFLGEELVSNLMNSADLNTLSERQLVDKCFQILSNNTYSEAIRKQHDFDKKLLELRNSIFIPPIARGGPKSNCASIGEYYGTRTQTVVLLDKQGNLNYYERNLHSSDTPQVDKPEIVSHYSFNITGESPVCV</sequence>
<evidence type="ECO:0000313" key="1">
    <source>
        <dbReference type="EMBL" id="CAK9436273.1"/>
    </source>
</evidence>
<evidence type="ECO:0008006" key="3">
    <source>
        <dbReference type="Google" id="ProtNLM"/>
    </source>
</evidence>
<organism evidence="1 2">
    <name type="scientific">Lodderomyces beijingensis</name>
    <dbReference type="NCBI Taxonomy" id="1775926"/>
    <lineage>
        <taxon>Eukaryota</taxon>
        <taxon>Fungi</taxon>
        <taxon>Dikarya</taxon>
        <taxon>Ascomycota</taxon>
        <taxon>Saccharomycotina</taxon>
        <taxon>Pichiomycetes</taxon>
        <taxon>Debaryomycetaceae</taxon>
        <taxon>Candida/Lodderomyces clade</taxon>
        <taxon>Lodderomyces</taxon>
    </lineage>
</organism>
<name>A0ABP0ZGS8_9ASCO</name>
<reference evidence="1 2" key="1">
    <citation type="submission" date="2024-03" db="EMBL/GenBank/DDBJ databases">
        <authorList>
            <person name="Brejova B."/>
        </authorList>
    </citation>
    <scope>NUCLEOTIDE SEQUENCE [LARGE SCALE GENOMIC DNA]</scope>
    <source>
        <strain evidence="1 2">CBS 14171</strain>
    </source>
</reference>
<protein>
    <recommendedName>
        <fullName evidence="3">DUF833-domain-containing protein</fullName>
    </recommendedName>
</protein>
<gene>
    <name evidence="1" type="ORF">LODBEIA_P08310</name>
</gene>
<evidence type="ECO:0000313" key="2">
    <source>
        <dbReference type="Proteomes" id="UP001497383"/>
    </source>
</evidence>
<dbReference type="Proteomes" id="UP001497383">
    <property type="component" value="Chromosome 1"/>
</dbReference>
<proteinExistence type="predicted"/>
<accession>A0ABP0ZGS8</accession>